<sequence>MVDRIPKEIWDRILKDFPFHELQTNIRPINKKLYALIGNIFHGLPPFLWDKVFEHLDHKDLCIAVRQTCKTFNLILQNTQSINIQEKLFTEPVRPDLLETYIAQRDSYNKTAIRIHPALTQTVLALPPLGARHGIVFTAEELEECFKMMPVPNENATSPAVPSLTLRLAGFRADVVLGETAVSASTPANQPVNGLPKDPQSRKRKCDRMDDYDCDFDGGGTESPKKKAITVRDVVAGIFSLLAQNPTAKRYFPDIKPKIKRAAEPLGYPVDDEMNTDLIGLRELSVRSDGPSLRLIGFKYNDARLDGEVLTSILRRRARSRGIEVPVQRY</sequence>
<name>A0AAV9V515_9PEZI</name>
<reference evidence="3 4" key="1">
    <citation type="submission" date="2019-10" db="EMBL/GenBank/DDBJ databases">
        <authorList>
            <person name="Palmer J.M."/>
        </authorList>
    </citation>
    <scope>NUCLEOTIDE SEQUENCE [LARGE SCALE GENOMIC DNA]</scope>
    <source>
        <strain evidence="3 4">TWF696</strain>
    </source>
</reference>
<dbReference type="CDD" id="cd09917">
    <property type="entry name" value="F-box_SF"/>
    <property type="match status" value="1"/>
</dbReference>
<dbReference type="Pfam" id="PF00646">
    <property type="entry name" value="F-box"/>
    <property type="match status" value="1"/>
</dbReference>
<keyword evidence="4" id="KW-1185">Reference proteome</keyword>
<comment type="caution">
    <text evidence="3">The sequence shown here is derived from an EMBL/GenBank/DDBJ whole genome shotgun (WGS) entry which is preliminary data.</text>
</comment>
<evidence type="ECO:0000259" key="2">
    <source>
        <dbReference type="PROSITE" id="PS50181"/>
    </source>
</evidence>
<organism evidence="3 4">
    <name type="scientific">Orbilia brochopaga</name>
    <dbReference type="NCBI Taxonomy" id="3140254"/>
    <lineage>
        <taxon>Eukaryota</taxon>
        <taxon>Fungi</taxon>
        <taxon>Dikarya</taxon>
        <taxon>Ascomycota</taxon>
        <taxon>Pezizomycotina</taxon>
        <taxon>Orbiliomycetes</taxon>
        <taxon>Orbiliales</taxon>
        <taxon>Orbiliaceae</taxon>
        <taxon>Orbilia</taxon>
    </lineage>
</organism>
<dbReference type="EMBL" id="JAVHNQ010000002">
    <property type="protein sequence ID" value="KAK6354529.1"/>
    <property type="molecule type" value="Genomic_DNA"/>
</dbReference>
<dbReference type="AlphaFoldDB" id="A0AAV9V515"/>
<proteinExistence type="predicted"/>
<gene>
    <name evidence="3" type="ORF">TWF696_003672</name>
</gene>
<dbReference type="Proteomes" id="UP001375240">
    <property type="component" value="Unassembled WGS sequence"/>
</dbReference>
<evidence type="ECO:0000313" key="3">
    <source>
        <dbReference type="EMBL" id="KAK6354529.1"/>
    </source>
</evidence>
<dbReference type="InterPro" id="IPR001810">
    <property type="entry name" value="F-box_dom"/>
</dbReference>
<feature type="domain" description="F-box" evidence="2">
    <location>
        <begin position="1"/>
        <end position="52"/>
    </location>
</feature>
<dbReference type="SUPFAM" id="SSF81383">
    <property type="entry name" value="F-box domain"/>
    <property type="match status" value="1"/>
</dbReference>
<dbReference type="PROSITE" id="PS50181">
    <property type="entry name" value="FBOX"/>
    <property type="match status" value="1"/>
</dbReference>
<evidence type="ECO:0000313" key="4">
    <source>
        <dbReference type="Proteomes" id="UP001375240"/>
    </source>
</evidence>
<protein>
    <recommendedName>
        <fullName evidence="2">F-box domain-containing protein</fullName>
    </recommendedName>
</protein>
<feature type="region of interest" description="Disordered" evidence="1">
    <location>
        <begin position="185"/>
        <end position="206"/>
    </location>
</feature>
<evidence type="ECO:0000256" key="1">
    <source>
        <dbReference type="SAM" id="MobiDB-lite"/>
    </source>
</evidence>
<accession>A0AAV9V515</accession>
<dbReference type="InterPro" id="IPR036047">
    <property type="entry name" value="F-box-like_dom_sf"/>
</dbReference>